<evidence type="ECO:0000313" key="9">
    <source>
        <dbReference type="EMBL" id="HCE17243.1"/>
    </source>
</evidence>
<name>A0A3D1JFH7_9CHLR</name>
<feature type="transmembrane region" description="Helical" evidence="8">
    <location>
        <begin position="456"/>
        <end position="479"/>
    </location>
</feature>
<comment type="subcellular location">
    <subcellularLocation>
        <location evidence="1">Cell membrane</location>
        <topology evidence="1">Multi-pass membrane protein</topology>
    </subcellularLocation>
</comment>
<gene>
    <name evidence="9" type="ORF">DEQ80_05240</name>
</gene>
<evidence type="ECO:0000256" key="4">
    <source>
        <dbReference type="ARBA" id="ARBA00022960"/>
    </source>
</evidence>
<feature type="transmembrane region" description="Helical" evidence="8">
    <location>
        <begin position="246"/>
        <end position="266"/>
    </location>
</feature>
<dbReference type="GO" id="GO:0008360">
    <property type="term" value="P:regulation of cell shape"/>
    <property type="evidence" value="ECO:0007669"/>
    <property type="project" value="UniProtKB-KW"/>
</dbReference>
<dbReference type="InterPro" id="IPR004268">
    <property type="entry name" value="MurJ"/>
</dbReference>
<feature type="transmembrane region" description="Helical" evidence="8">
    <location>
        <begin position="162"/>
        <end position="183"/>
    </location>
</feature>
<feature type="transmembrane region" description="Helical" evidence="8">
    <location>
        <begin position="54"/>
        <end position="75"/>
    </location>
</feature>
<feature type="transmembrane region" description="Helical" evidence="8">
    <location>
        <begin position="294"/>
        <end position="313"/>
    </location>
</feature>
<sequence length="513" mass="54971">MKRLSHLTRISFLLAFFFALDKGVAFVRQVIIARQFGLSAELDAFNVANNVPDLLYALISGGALAMALIPALSATLTTQGRRVAWELFSRIFNLVFLVTATLSLLVAILAGPLVRWEVGVAPGFGYQQQEVVIQLMRLNLIATLIFSISGLVMSGLQANQHFLLPAMAPILYNVGQIFGALVLSPTQGYTLAGVTLPAFGLGIHGLVYGVILGAVLHLGIQIPALIRYQFRWIPSLGLKTASVRNVLRLLGPRILTVFFIQLIFIIRDNLASRLTEGAVTSLTYGWMFQQVPETLIGTAIGTALLPTLSGLAAQKELDAFQNTIERAIRVLIGLTIPVAAVLSIGLGPLQAAVFGFGEEGTRLLLWTTRGFLAGLLGHALMEVASRSFYARQDALTPLLTGAGNLVAYIAVGLLLYRPLGPAGISLTDAICFTAQALILLALLGRKLEHPFQAGNTIPRALLAALLGGGVALGVQSLSIWEHSPLFGSLTGMAFGMVVAVPLIWQELRLLLRL</sequence>
<proteinExistence type="predicted"/>
<dbReference type="InterPro" id="IPR051050">
    <property type="entry name" value="Lipid_II_flippase_MurJ/MviN"/>
</dbReference>
<feature type="transmembrane region" description="Helical" evidence="8">
    <location>
        <begin position="395"/>
        <end position="416"/>
    </location>
</feature>
<evidence type="ECO:0000313" key="10">
    <source>
        <dbReference type="Proteomes" id="UP000264141"/>
    </source>
</evidence>
<dbReference type="Pfam" id="PF03023">
    <property type="entry name" value="MurJ"/>
    <property type="match status" value="1"/>
</dbReference>
<keyword evidence="6 8" id="KW-1133">Transmembrane helix</keyword>
<feature type="transmembrane region" description="Helical" evidence="8">
    <location>
        <begin position="422"/>
        <end position="444"/>
    </location>
</feature>
<evidence type="ECO:0000256" key="1">
    <source>
        <dbReference type="ARBA" id="ARBA00004651"/>
    </source>
</evidence>
<feature type="transmembrane region" description="Helical" evidence="8">
    <location>
        <begin position="131"/>
        <end position="153"/>
    </location>
</feature>
<feature type="transmembrane region" description="Helical" evidence="8">
    <location>
        <begin position="87"/>
        <end position="111"/>
    </location>
</feature>
<keyword evidence="5" id="KW-0573">Peptidoglycan synthesis</keyword>
<dbReference type="GO" id="GO:0015648">
    <property type="term" value="F:lipid-linked peptidoglycan transporter activity"/>
    <property type="evidence" value="ECO:0007669"/>
    <property type="project" value="TreeGrafter"/>
</dbReference>
<feature type="transmembrane region" description="Helical" evidence="8">
    <location>
        <begin position="485"/>
        <end position="504"/>
    </location>
</feature>
<dbReference type="PRINTS" id="PR01806">
    <property type="entry name" value="VIRFACTRMVIN"/>
</dbReference>
<keyword evidence="4" id="KW-0133">Cell shape</keyword>
<evidence type="ECO:0000256" key="8">
    <source>
        <dbReference type="SAM" id="Phobius"/>
    </source>
</evidence>
<feature type="transmembrane region" description="Helical" evidence="8">
    <location>
        <begin position="334"/>
        <end position="357"/>
    </location>
</feature>
<feature type="transmembrane region" description="Helical" evidence="8">
    <location>
        <begin position="203"/>
        <end position="226"/>
    </location>
</feature>
<accession>A0A3D1JFH7</accession>
<keyword evidence="2" id="KW-1003">Cell membrane</keyword>
<dbReference type="PANTHER" id="PTHR47019">
    <property type="entry name" value="LIPID II FLIPPASE MURJ"/>
    <property type="match status" value="1"/>
</dbReference>
<feature type="transmembrane region" description="Helical" evidence="8">
    <location>
        <begin position="363"/>
        <end position="383"/>
    </location>
</feature>
<evidence type="ECO:0000256" key="5">
    <source>
        <dbReference type="ARBA" id="ARBA00022984"/>
    </source>
</evidence>
<reference evidence="9 10" key="1">
    <citation type="journal article" date="2018" name="Nat. Biotechnol.">
        <title>A standardized bacterial taxonomy based on genome phylogeny substantially revises the tree of life.</title>
        <authorList>
            <person name="Parks D.H."/>
            <person name="Chuvochina M."/>
            <person name="Waite D.W."/>
            <person name="Rinke C."/>
            <person name="Skarshewski A."/>
            <person name="Chaumeil P.A."/>
            <person name="Hugenholtz P."/>
        </authorList>
    </citation>
    <scope>NUCLEOTIDE SEQUENCE [LARGE SCALE GENOMIC DNA]</scope>
    <source>
        <strain evidence="9">UBA8781</strain>
    </source>
</reference>
<dbReference type="CDD" id="cd13123">
    <property type="entry name" value="MATE_MurJ_like"/>
    <property type="match status" value="1"/>
</dbReference>
<dbReference type="RefSeq" id="WP_062193313.1">
    <property type="nucleotide sequence ID" value="NZ_DF967965.1"/>
</dbReference>
<dbReference type="GO" id="GO:0034204">
    <property type="term" value="P:lipid translocation"/>
    <property type="evidence" value="ECO:0007669"/>
    <property type="project" value="TreeGrafter"/>
</dbReference>
<dbReference type="EMBL" id="DPBP01000022">
    <property type="protein sequence ID" value="HCE17243.1"/>
    <property type="molecule type" value="Genomic_DNA"/>
</dbReference>
<organism evidence="9 10">
    <name type="scientific">Anaerolinea thermolimosa</name>
    <dbReference type="NCBI Taxonomy" id="229919"/>
    <lineage>
        <taxon>Bacteria</taxon>
        <taxon>Bacillati</taxon>
        <taxon>Chloroflexota</taxon>
        <taxon>Anaerolineae</taxon>
        <taxon>Anaerolineales</taxon>
        <taxon>Anaerolineaceae</taxon>
        <taxon>Anaerolinea</taxon>
    </lineage>
</organism>
<dbReference type="PANTHER" id="PTHR47019:SF1">
    <property type="entry name" value="LIPID II FLIPPASE MURJ"/>
    <property type="match status" value="1"/>
</dbReference>
<dbReference type="GO" id="GO:0005886">
    <property type="term" value="C:plasma membrane"/>
    <property type="evidence" value="ECO:0007669"/>
    <property type="project" value="UniProtKB-SubCell"/>
</dbReference>
<evidence type="ECO:0000256" key="2">
    <source>
        <dbReference type="ARBA" id="ARBA00022475"/>
    </source>
</evidence>
<keyword evidence="7 8" id="KW-0472">Membrane</keyword>
<dbReference type="AlphaFoldDB" id="A0A3D1JFH7"/>
<evidence type="ECO:0000256" key="7">
    <source>
        <dbReference type="ARBA" id="ARBA00023136"/>
    </source>
</evidence>
<dbReference type="GO" id="GO:0009252">
    <property type="term" value="P:peptidoglycan biosynthetic process"/>
    <property type="evidence" value="ECO:0007669"/>
    <property type="project" value="UniProtKB-KW"/>
</dbReference>
<evidence type="ECO:0000256" key="3">
    <source>
        <dbReference type="ARBA" id="ARBA00022692"/>
    </source>
</evidence>
<keyword evidence="3 8" id="KW-0812">Transmembrane</keyword>
<dbReference type="STRING" id="229919.GCA_001050195_02111"/>
<comment type="caution">
    <text evidence="9">The sequence shown here is derived from an EMBL/GenBank/DDBJ whole genome shotgun (WGS) entry which is preliminary data.</text>
</comment>
<protein>
    <submittedName>
        <fullName evidence="9">Murein biosynthesis integral membrane protein MurJ</fullName>
    </submittedName>
</protein>
<dbReference type="OrthoDB" id="9804143at2"/>
<dbReference type="Proteomes" id="UP000264141">
    <property type="component" value="Unassembled WGS sequence"/>
</dbReference>
<evidence type="ECO:0000256" key="6">
    <source>
        <dbReference type="ARBA" id="ARBA00022989"/>
    </source>
</evidence>